<dbReference type="PANTHER" id="PTHR35152">
    <property type="entry name" value="DOMAIN SIGNALLING PROTEIN, PUTATIVE (AFU_ORTHOLOGUE AFUA_5G11310)-RELATED"/>
    <property type="match status" value="1"/>
</dbReference>
<keyword evidence="1" id="KW-0812">Transmembrane</keyword>
<evidence type="ECO:0000259" key="2">
    <source>
        <dbReference type="PROSITE" id="PS50924"/>
    </source>
</evidence>
<dbReference type="Proteomes" id="UP000651156">
    <property type="component" value="Unassembled WGS sequence"/>
</dbReference>
<accession>A0ABR9UTZ0</accession>
<comment type="caution">
    <text evidence="3">The sequence shown here is derived from an EMBL/GenBank/DDBJ whole genome shotgun (WGS) entry which is preliminary data.</text>
</comment>
<dbReference type="EMBL" id="JADEWN010000038">
    <property type="protein sequence ID" value="MBE9191736.1"/>
    <property type="molecule type" value="Genomic_DNA"/>
</dbReference>
<feature type="transmembrane region" description="Helical" evidence="1">
    <location>
        <begin position="6"/>
        <end position="29"/>
    </location>
</feature>
<feature type="transmembrane region" description="Helical" evidence="1">
    <location>
        <begin position="181"/>
        <end position="203"/>
    </location>
</feature>
<keyword evidence="1" id="KW-1133">Transmembrane helix</keyword>
<feature type="transmembrane region" description="Helical" evidence="1">
    <location>
        <begin position="41"/>
        <end position="60"/>
    </location>
</feature>
<evidence type="ECO:0000313" key="3">
    <source>
        <dbReference type="EMBL" id="MBE9191736.1"/>
    </source>
</evidence>
<evidence type="ECO:0000256" key="1">
    <source>
        <dbReference type="PROSITE-ProRule" id="PRU00244"/>
    </source>
</evidence>
<name>A0ABR9UTZ0_9CHRO</name>
<dbReference type="PROSITE" id="PS50924">
    <property type="entry name" value="MHYT"/>
    <property type="match status" value="1"/>
</dbReference>
<reference evidence="3 4" key="1">
    <citation type="submission" date="2020-10" db="EMBL/GenBank/DDBJ databases">
        <authorList>
            <person name="Castelo-Branco R."/>
            <person name="Eusebio N."/>
            <person name="Adriana R."/>
            <person name="Vieira A."/>
            <person name="Brugerolle De Fraissinette N."/>
            <person name="Rezende De Castro R."/>
            <person name="Schneider M.P."/>
            <person name="Vasconcelos V."/>
            <person name="Leao P.N."/>
        </authorList>
    </citation>
    <scope>NUCLEOTIDE SEQUENCE [LARGE SCALE GENOMIC DNA]</scope>
    <source>
        <strain evidence="3 4">LEGE 06123</strain>
    </source>
</reference>
<dbReference type="Pfam" id="PF03707">
    <property type="entry name" value="MHYT"/>
    <property type="match status" value="2"/>
</dbReference>
<protein>
    <submittedName>
        <fullName evidence="3">Signal protein</fullName>
    </submittedName>
</protein>
<sequence>MTVIYNPYLVIVSAFIAVLASYTALDLAGRVATSKGADRKVWLVGGAIAMGTGIWSMHFIGMLAFSLHSSAQQIPVGYNLPMTIISLLAAVFASGLSLSLVSRPRVGLPTLLTSAVFMGVGIGVMHYLGMAAMQMSATIRYDPTLFLLSVALAVVVSLVALKLSIKFRRQTQNVNKKPQLIISALIMGAGILSLHYTGMAAARFIEDYERYVVASASINNSSLAFYVACFTFLILGTTLVITSDKAGREYSMRDF</sequence>
<keyword evidence="4" id="KW-1185">Reference proteome</keyword>
<dbReference type="RefSeq" id="WP_193932860.1">
    <property type="nucleotide sequence ID" value="NZ_CAWPMZ010000070.1"/>
</dbReference>
<proteinExistence type="predicted"/>
<feature type="transmembrane region" description="Helical" evidence="1">
    <location>
        <begin position="108"/>
        <end position="129"/>
    </location>
</feature>
<keyword evidence="1" id="KW-0472">Membrane</keyword>
<feature type="transmembrane region" description="Helical" evidence="1">
    <location>
        <begin position="223"/>
        <end position="243"/>
    </location>
</feature>
<gene>
    <name evidence="3" type="ORF">IQ230_15540</name>
</gene>
<feature type="transmembrane region" description="Helical" evidence="1">
    <location>
        <begin position="80"/>
        <end position="101"/>
    </location>
</feature>
<evidence type="ECO:0000313" key="4">
    <source>
        <dbReference type="Proteomes" id="UP000651156"/>
    </source>
</evidence>
<feature type="transmembrane region" description="Helical" evidence="1">
    <location>
        <begin position="141"/>
        <end position="161"/>
    </location>
</feature>
<dbReference type="PANTHER" id="PTHR35152:SF1">
    <property type="entry name" value="DOMAIN SIGNALLING PROTEIN, PUTATIVE (AFU_ORTHOLOGUE AFUA_5G11310)-RELATED"/>
    <property type="match status" value="1"/>
</dbReference>
<dbReference type="InterPro" id="IPR005330">
    <property type="entry name" value="MHYT_dom"/>
</dbReference>
<organism evidence="3 4">
    <name type="scientific">Gloeocapsopsis crepidinum LEGE 06123</name>
    <dbReference type="NCBI Taxonomy" id="588587"/>
    <lineage>
        <taxon>Bacteria</taxon>
        <taxon>Bacillati</taxon>
        <taxon>Cyanobacteriota</taxon>
        <taxon>Cyanophyceae</taxon>
        <taxon>Oscillatoriophycideae</taxon>
        <taxon>Chroococcales</taxon>
        <taxon>Chroococcaceae</taxon>
        <taxon>Gloeocapsopsis</taxon>
    </lineage>
</organism>
<feature type="domain" description="MHYT" evidence="2">
    <location>
        <begin position="5"/>
        <end position="205"/>
    </location>
</feature>